<dbReference type="RefSeq" id="WP_107000617.1">
    <property type="nucleotide sequence ID" value="NZ_JAJEPQ010000036.1"/>
</dbReference>
<dbReference type="Pfam" id="PF13556">
    <property type="entry name" value="HTH_30"/>
    <property type="match status" value="1"/>
</dbReference>
<dbReference type="PANTHER" id="PTHR33744">
    <property type="entry name" value="CARBOHYDRATE DIACID REGULATOR"/>
    <property type="match status" value="1"/>
</dbReference>
<dbReference type="Proteomes" id="UP000241048">
    <property type="component" value="Unassembled WGS sequence"/>
</dbReference>
<dbReference type="InterPro" id="IPR051448">
    <property type="entry name" value="CdaR-like_regulators"/>
</dbReference>
<sequence>MKLSVLTEALSAENIEEIHIKDMSQNICQVCNLSLTSVAFTKNIIYVVTAPVLLEVGDGCLEAPSIFILLGNLNDFIDMQKPENYIIYQSDAPGEVFTALLSKLNLESRILEAELAISRALFDCTSIKDLLDVAASILGNPILLQDFTTRLLVHSANEVMAADDEILNSVFRMGYVTSELFQKYDYANVLEQIKNTPQTFLLKSPKKRERLICRLIVNRRYFGWFLTVAYNHPFKDSDIEIMNFLCGALQLFLEKENILPNTTRSENLLQELIQDAKYSEAEFKKRAEGFSWMLHDHYYIIAISDKTRKAESRMMMSYRNHLSLIFPEAIILEVNRKLILFFDTKEVGICLNVLEAFLEKYDLLAVCSNQFHKITDFAYILNQLLMVIGLEKSLHFNKSLIHYQDYIMYCAIKKIGREGHIQYFCMPELLEVFRYDHKYGTSFAYSKRIALELASVTAAAQKLGIHRNTMEYRLRKFNDLSGISNYTADIVERLLFTYKILDLYPEILEEKDIL</sequence>
<dbReference type="InterPro" id="IPR042070">
    <property type="entry name" value="PucR_C-HTH_sf"/>
</dbReference>
<dbReference type="InterPro" id="IPR025736">
    <property type="entry name" value="PucR_C-HTH_dom"/>
</dbReference>
<dbReference type="AlphaFoldDB" id="A0A2T3FQD4"/>
<dbReference type="Gene3D" id="1.10.10.2840">
    <property type="entry name" value="PucR C-terminal helix-turn-helix domain"/>
    <property type="match status" value="1"/>
</dbReference>
<reference evidence="2 3" key="1">
    <citation type="submission" date="2018-03" db="EMBL/GenBank/DDBJ databases">
        <title>Lachnoclostridium SNUG30386 gen.nov., sp.nov., isolated from human faeces.</title>
        <authorList>
            <person name="Seo B."/>
            <person name="Jeon K."/>
            <person name="Ko G."/>
        </authorList>
    </citation>
    <scope>NUCLEOTIDE SEQUENCE [LARGE SCALE GENOMIC DNA]</scope>
    <source>
        <strain evidence="2 3">SNUG30386</strain>
    </source>
</reference>
<accession>A0A2T3FQD4</accession>
<name>A0A2T3FQD4_9CLOT</name>
<dbReference type="PANTHER" id="PTHR33744:SF15">
    <property type="entry name" value="CARBOHYDRATE DIACID REGULATOR"/>
    <property type="match status" value="1"/>
</dbReference>
<gene>
    <name evidence="2" type="ORF">C7U56_06160</name>
</gene>
<evidence type="ECO:0000313" key="3">
    <source>
        <dbReference type="Proteomes" id="UP000241048"/>
    </source>
</evidence>
<organism evidence="2 3">
    <name type="scientific">Clostridium fessum</name>
    <dbReference type="NCBI Taxonomy" id="2126740"/>
    <lineage>
        <taxon>Bacteria</taxon>
        <taxon>Bacillati</taxon>
        <taxon>Bacillota</taxon>
        <taxon>Clostridia</taxon>
        <taxon>Eubacteriales</taxon>
        <taxon>Clostridiaceae</taxon>
        <taxon>Clostridium</taxon>
    </lineage>
</organism>
<comment type="caution">
    <text evidence="2">The sequence shown here is derived from an EMBL/GenBank/DDBJ whole genome shotgun (WGS) entry which is preliminary data.</text>
</comment>
<feature type="domain" description="PucR C-terminal helix-turn-helix" evidence="1">
    <location>
        <begin position="455"/>
        <end position="484"/>
    </location>
</feature>
<proteinExistence type="predicted"/>
<evidence type="ECO:0000259" key="1">
    <source>
        <dbReference type="Pfam" id="PF13556"/>
    </source>
</evidence>
<dbReference type="EMBL" id="PYLO01000002">
    <property type="protein sequence ID" value="PST37492.1"/>
    <property type="molecule type" value="Genomic_DNA"/>
</dbReference>
<protein>
    <recommendedName>
        <fullName evidence="1">PucR C-terminal helix-turn-helix domain-containing protein</fullName>
    </recommendedName>
</protein>
<evidence type="ECO:0000313" key="2">
    <source>
        <dbReference type="EMBL" id="PST37492.1"/>
    </source>
</evidence>
<keyword evidence="3" id="KW-1185">Reference proteome</keyword>